<name>A0AC60P5N7_IXOPE</name>
<organism evidence="1 2">
    <name type="scientific">Ixodes persulcatus</name>
    <name type="common">Taiga tick</name>
    <dbReference type="NCBI Taxonomy" id="34615"/>
    <lineage>
        <taxon>Eukaryota</taxon>
        <taxon>Metazoa</taxon>
        <taxon>Ecdysozoa</taxon>
        <taxon>Arthropoda</taxon>
        <taxon>Chelicerata</taxon>
        <taxon>Arachnida</taxon>
        <taxon>Acari</taxon>
        <taxon>Parasitiformes</taxon>
        <taxon>Ixodida</taxon>
        <taxon>Ixodoidea</taxon>
        <taxon>Ixodidae</taxon>
        <taxon>Ixodinae</taxon>
        <taxon>Ixodes</taxon>
    </lineage>
</organism>
<evidence type="ECO:0000313" key="1">
    <source>
        <dbReference type="EMBL" id="KAG0414745.1"/>
    </source>
</evidence>
<gene>
    <name evidence="1" type="ORF">HPB47_008116</name>
</gene>
<reference evidence="1 2" key="1">
    <citation type="journal article" date="2020" name="Cell">
        <title>Large-Scale Comparative Analyses of Tick Genomes Elucidate Their Genetic Diversity and Vector Capacities.</title>
        <authorList>
            <consortium name="Tick Genome and Microbiome Consortium (TIGMIC)"/>
            <person name="Jia N."/>
            <person name="Wang J."/>
            <person name="Shi W."/>
            <person name="Du L."/>
            <person name="Sun Y."/>
            <person name="Zhan W."/>
            <person name="Jiang J.F."/>
            <person name="Wang Q."/>
            <person name="Zhang B."/>
            <person name="Ji P."/>
            <person name="Bell-Sakyi L."/>
            <person name="Cui X.M."/>
            <person name="Yuan T.T."/>
            <person name="Jiang B.G."/>
            <person name="Yang W.F."/>
            <person name="Lam T.T."/>
            <person name="Chang Q.C."/>
            <person name="Ding S.J."/>
            <person name="Wang X.J."/>
            <person name="Zhu J.G."/>
            <person name="Ruan X.D."/>
            <person name="Zhao L."/>
            <person name="Wei J.T."/>
            <person name="Ye R.Z."/>
            <person name="Que T.C."/>
            <person name="Du C.H."/>
            <person name="Zhou Y.H."/>
            <person name="Cheng J.X."/>
            <person name="Dai P.F."/>
            <person name="Guo W.B."/>
            <person name="Han X.H."/>
            <person name="Huang E.J."/>
            <person name="Li L.F."/>
            <person name="Wei W."/>
            <person name="Gao Y.C."/>
            <person name="Liu J.Z."/>
            <person name="Shao H.Z."/>
            <person name="Wang X."/>
            <person name="Wang C.C."/>
            <person name="Yang T.C."/>
            <person name="Huo Q.B."/>
            <person name="Li W."/>
            <person name="Chen H.Y."/>
            <person name="Chen S.E."/>
            <person name="Zhou L.G."/>
            <person name="Ni X.B."/>
            <person name="Tian J.H."/>
            <person name="Sheng Y."/>
            <person name="Liu T."/>
            <person name="Pan Y.S."/>
            <person name="Xia L.Y."/>
            <person name="Li J."/>
            <person name="Zhao F."/>
            <person name="Cao W.C."/>
        </authorList>
    </citation>
    <scope>NUCLEOTIDE SEQUENCE [LARGE SCALE GENOMIC DNA]</scope>
    <source>
        <strain evidence="1">Iper-2018</strain>
    </source>
</reference>
<comment type="caution">
    <text evidence="1">The sequence shown here is derived from an EMBL/GenBank/DDBJ whole genome shotgun (WGS) entry which is preliminary data.</text>
</comment>
<accession>A0AC60P5N7</accession>
<protein>
    <submittedName>
        <fullName evidence="1">Uncharacterized protein</fullName>
    </submittedName>
</protein>
<evidence type="ECO:0000313" key="2">
    <source>
        <dbReference type="Proteomes" id="UP000805193"/>
    </source>
</evidence>
<dbReference type="EMBL" id="JABSTQ010011152">
    <property type="protein sequence ID" value="KAG0414745.1"/>
    <property type="molecule type" value="Genomic_DNA"/>
</dbReference>
<keyword evidence="2" id="KW-1185">Reference proteome</keyword>
<proteinExistence type="predicted"/>
<dbReference type="Proteomes" id="UP000805193">
    <property type="component" value="Unassembled WGS sequence"/>
</dbReference>
<sequence>MEKLSLFVAPKEGDRLKVWPHAIPRKNRLLQPTDFVCQRHFETKFVSKSWKAVYNGHVLVSAPRKAALAKDAVPTKFPGCPSYMTKNEKKRKGPADRQCPPATKRHRVTKECSESSHAAHKDDSSPEALQECTMVSESASASCAEVAEPTTTMPVTNPFENIFEKADSVPLPTGAWACHKVEVDGFQTILFSEFHPTKAATTQAGVVEYDGAYNYYSAPPTHMVARKVVSIDEDLGVNVALLAFEPGSDICDERVIYDCVRCDRNDSSAPRVHTPATTAKSAVGQQHRDRFSAAVSCFSAPNERVEIALWYEECQRTKEARQRSYNSRLGEELQRDAIVQGLGQCTYHYIDYNGRKCLTTSETLARGYAKTDASAASRRVSSSFSAFAAWGGSGIH</sequence>